<evidence type="ECO:0000256" key="11">
    <source>
        <dbReference type="ARBA" id="ARBA00023163"/>
    </source>
</evidence>
<evidence type="ECO:0000256" key="8">
    <source>
        <dbReference type="ARBA" id="ARBA00022833"/>
    </source>
</evidence>
<keyword evidence="6" id="KW-0678">Repressor</keyword>
<evidence type="ECO:0000313" key="13">
    <source>
        <dbReference type="EMBL" id="EEV18525.1"/>
    </source>
</evidence>
<dbReference type="GO" id="GO:0000976">
    <property type="term" value="F:transcription cis-regulatory region binding"/>
    <property type="evidence" value="ECO:0007669"/>
    <property type="project" value="TreeGrafter"/>
</dbReference>
<dbReference type="GO" id="GO:0003700">
    <property type="term" value="F:DNA-binding transcription factor activity"/>
    <property type="evidence" value="ECO:0007669"/>
    <property type="project" value="InterPro"/>
</dbReference>
<reference evidence="13 14" key="1">
    <citation type="submission" date="2009-07" db="EMBL/GenBank/DDBJ databases">
        <authorList>
            <person name="Madupu R."/>
            <person name="Sebastian Y."/>
            <person name="Durkin A.S."/>
            <person name="Torralba M."/>
            <person name="Methe B."/>
            <person name="Sutton G.G."/>
            <person name="Strausberg R.L."/>
            <person name="Nelson K.E."/>
        </authorList>
    </citation>
    <scope>NUCLEOTIDE SEQUENCE [LARGE SCALE GENOMIC DNA]</scope>
    <source>
        <strain evidence="13 14">RM3268</strain>
    </source>
</reference>
<evidence type="ECO:0000256" key="10">
    <source>
        <dbReference type="ARBA" id="ARBA00023125"/>
    </source>
</evidence>
<dbReference type="Proteomes" id="UP000005709">
    <property type="component" value="Unassembled WGS sequence"/>
</dbReference>
<dbReference type="RefSeq" id="WP_005869540.1">
    <property type="nucleotide sequence ID" value="NZ_ACYG01000009.1"/>
</dbReference>
<dbReference type="STRING" id="824.CGRAC_0435"/>
<feature type="binding site" evidence="12">
    <location>
        <position position="89"/>
    </location>
    <ligand>
        <name>Zn(2+)</name>
        <dbReference type="ChEBI" id="CHEBI:29105"/>
    </ligand>
</feature>
<evidence type="ECO:0000256" key="7">
    <source>
        <dbReference type="ARBA" id="ARBA00022723"/>
    </source>
</evidence>
<gene>
    <name evidence="13" type="ORF">CAMGR0001_2536</name>
</gene>
<keyword evidence="14" id="KW-1185">Reference proteome</keyword>
<dbReference type="GO" id="GO:0008270">
    <property type="term" value="F:zinc ion binding"/>
    <property type="evidence" value="ECO:0007669"/>
    <property type="project" value="TreeGrafter"/>
</dbReference>
<keyword evidence="11" id="KW-0804">Transcription</keyword>
<dbReference type="PANTHER" id="PTHR33202">
    <property type="entry name" value="ZINC UPTAKE REGULATION PROTEIN"/>
    <property type="match status" value="1"/>
</dbReference>
<evidence type="ECO:0000256" key="12">
    <source>
        <dbReference type="PIRSR" id="PIRSR602481-1"/>
    </source>
</evidence>
<dbReference type="Gene3D" id="3.30.1490.190">
    <property type="match status" value="1"/>
</dbReference>
<dbReference type="PANTHER" id="PTHR33202:SF7">
    <property type="entry name" value="FERRIC UPTAKE REGULATION PROTEIN"/>
    <property type="match status" value="1"/>
</dbReference>
<dbReference type="GO" id="GO:1900376">
    <property type="term" value="P:regulation of secondary metabolite biosynthetic process"/>
    <property type="evidence" value="ECO:0007669"/>
    <property type="project" value="TreeGrafter"/>
</dbReference>
<dbReference type="InterPro" id="IPR036388">
    <property type="entry name" value="WH-like_DNA-bd_sf"/>
</dbReference>
<sequence length="136" mass="15550">MSHVELLKTCGLKATPQRLCILKVLDRHEHPSIDDLYEGIKEDYPSISLATVYKNLNTLLDEGVVVEVNAPNKKSRYDIYQMPHIHVVCEKCGNVTDLFMDDAFNKDVLKNIERKAGNFIRKLNITATVEDCEKCR</sequence>
<dbReference type="eggNOG" id="COG0735">
    <property type="taxonomic scope" value="Bacteria"/>
</dbReference>
<dbReference type="GO" id="GO:0045892">
    <property type="term" value="P:negative regulation of DNA-templated transcription"/>
    <property type="evidence" value="ECO:0007669"/>
    <property type="project" value="TreeGrafter"/>
</dbReference>
<accession>C8PEP7</accession>
<evidence type="ECO:0000256" key="2">
    <source>
        <dbReference type="ARBA" id="ARBA00004496"/>
    </source>
</evidence>
<dbReference type="Pfam" id="PF01475">
    <property type="entry name" value="FUR"/>
    <property type="match status" value="1"/>
</dbReference>
<evidence type="ECO:0000256" key="6">
    <source>
        <dbReference type="ARBA" id="ARBA00022491"/>
    </source>
</evidence>
<evidence type="ECO:0000256" key="9">
    <source>
        <dbReference type="ARBA" id="ARBA00023015"/>
    </source>
</evidence>
<feature type="binding site" evidence="12">
    <location>
        <position position="92"/>
    </location>
    <ligand>
        <name>Zn(2+)</name>
        <dbReference type="ChEBI" id="CHEBI:29105"/>
    </ligand>
</feature>
<dbReference type="InterPro" id="IPR043135">
    <property type="entry name" value="Fur_C"/>
</dbReference>
<dbReference type="EMBL" id="ACYG01000009">
    <property type="protein sequence ID" value="EEV18525.1"/>
    <property type="molecule type" value="Genomic_DNA"/>
</dbReference>
<dbReference type="OrthoDB" id="8659436at2"/>
<keyword evidence="9" id="KW-0805">Transcription regulation</keyword>
<keyword evidence="7 12" id="KW-0479">Metal-binding</keyword>
<dbReference type="InterPro" id="IPR036390">
    <property type="entry name" value="WH_DNA-bd_sf"/>
</dbReference>
<dbReference type="FunFam" id="1.10.10.10:FF:000007">
    <property type="entry name" value="Ferric uptake regulation protein"/>
    <property type="match status" value="1"/>
</dbReference>
<evidence type="ECO:0000256" key="1">
    <source>
        <dbReference type="ARBA" id="ARBA00002997"/>
    </source>
</evidence>
<comment type="cofactor">
    <cofactor evidence="12">
        <name>Zn(2+)</name>
        <dbReference type="ChEBI" id="CHEBI:29105"/>
    </cofactor>
    <text evidence="12">Binds 1 zinc ion per subunit.</text>
</comment>
<comment type="subcellular location">
    <subcellularLocation>
        <location evidence="2">Cytoplasm</location>
    </subcellularLocation>
</comment>
<dbReference type="AlphaFoldDB" id="C8PEP7"/>
<evidence type="ECO:0000256" key="5">
    <source>
        <dbReference type="ARBA" id="ARBA00022490"/>
    </source>
</evidence>
<name>C8PEP7_9BACT</name>
<dbReference type="InterPro" id="IPR002481">
    <property type="entry name" value="FUR"/>
</dbReference>
<protein>
    <recommendedName>
        <fullName evidence="4">Ferric uptake regulation protein</fullName>
    </recommendedName>
</protein>
<organism evidence="13 14">
    <name type="scientific">Campylobacter gracilis RM3268</name>
    <dbReference type="NCBI Taxonomy" id="553220"/>
    <lineage>
        <taxon>Bacteria</taxon>
        <taxon>Pseudomonadati</taxon>
        <taxon>Campylobacterota</taxon>
        <taxon>Epsilonproteobacteria</taxon>
        <taxon>Campylobacterales</taxon>
        <taxon>Campylobacteraceae</taxon>
        <taxon>Campylobacter</taxon>
    </lineage>
</organism>
<proteinExistence type="inferred from homology"/>
<dbReference type="Gene3D" id="1.10.10.10">
    <property type="entry name" value="Winged helix-like DNA-binding domain superfamily/Winged helix DNA-binding domain"/>
    <property type="match status" value="1"/>
</dbReference>
<dbReference type="CDD" id="cd07153">
    <property type="entry name" value="Fur_like"/>
    <property type="match status" value="1"/>
</dbReference>
<keyword evidence="5" id="KW-0963">Cytoplasm</keyword>
<comment type="similarity">
    <text evidence="3">Belongs to the Fur family.</text>
</comment>
<feature type="binding site" evidence="12">
    <location>
        <position position="132"/>
    </location>
    <ligand>
        <name>Zn(2+)</name>
        <dbReference type="ChEBI" id="CHEBI:29105"/>
    </ligand>
</feature>
<keyword evidence="10" id="KW-0238">DNA-binding</keyword>
<evidence type="ECO:0000313" key="14">
    <source>
        <dbReference type="Proteomes" id="UP000005709"/>
    </source>
</evidence>
<comment type="caution">
    <text evidence="13">The sequence shown here is derived from an EMBL/GenBank/DDBJ whole genome shotgun (WGS) entry which is preliminary data.</text>
</comment>
<comment type="function">
    <text evidence="1">Acts as a global negative controlling element, employing Fe(2+) as a cofactor to bind the operator of the repressed genes.</text>
</comment>
<evidence type="ECO:0000256" key="3">
    <source>
        <dbReference type="ARBA" id="ARBA00007957"/>
    </source>
</evidence>
<dbReference type="GO" id="GO:0005737">
    <property type="term" value="C:cytoplasm"/>
    <property type="evidence" value="ECO:0007669"/>
    <property type="project" value="UniProtKB-SubCell"/>
</dbReference>
<keyword evidence="8 12" id="KW-0862">Zinc</keyword>
<dbReference type="SUPFAM" id="SSF46785">
    <property type="entry name" value="Winged helix' DNA-binding domain"/>
    <property type="match status" value="1"/>
</dbReference>
<evidence type="ECO:0000256" key="4">
    <source>
        <dbReference type="ARBA" id="ARBA00020910"/>
    </source>
</evidence>